<dbReference type="Proteomes" id="UP000192277">
    <property type="component" value="Unassembled WGS sequence"/>
</dbReference>
<dbReference type="EMBL" id="LWBO01000077">
    <property type="protein sequence ID" value="OQP40371.1"/>
    <property type="molecule type" value="Genomic_DNA"/>
</dbReference>
<reference evidence="3 4" key="1">
    <citation type="submission" date="2016-04" db="EMBL/GenBank/DDBJ databases">
        <authorList>
            <person name="Chen L."/>
            <person name="Zhuang W."/>
            <person name="Wang G."/>
        </authorList>
    </citation>
    <scope>NUCLEOTIDE SEQUENCE [LARGE SCALE GENOMIC DNA]</scope>
    <source>
        <strain evidence="4">GR20</strain>
    </source>
</reference>
<name>A0ABX3NNQ9_9BACT</name>
<evidence type="ECO:0000256" key="1">
    <source>
        <dbReference type="SAM" id="MobiDB-lite"/>
    </source>
</evidence>
<protein>
    <recommendedName>
        <fullName evidence="5">DUF4178 domain-containing protein</fullName>
    </recommendedName>
</protein>
<feature type="region of interest" description="Disordered" evidence="1">
    <location>
        <begin position="186"/>
        <end position="210"/>
    </location>
</feature>
<sequence length="250" mass="27972">MNKLILLFIFLASDSYGYSQLTARQTRDTSWYVVLKDSTVLYSKKLWVRYSDKEGDYLLLDYNKKIPMTEVARYRNSTGDYIRMKGPVETYRIEKGGPRLFVYSREFTFSDTAGFHRGNDFFIRKGPDGDMREMNYKNLKDALAGNAASMRQLQAARSTLVTGGIIGATGLLLTVIGGVQLFRQDRGHTLPPPPSLRDLQAGRLPTQPALPPKKPVPALAIAGPVIMIGAMVYLFTAPGHINKAINIYNQ</sequence>
<evidence type="ECO:0008006" key="5">
    <source>
        <dbReference type="Google" id="ProtNLM"/>
    </source>
</evidence>
<organism evidence="3 4">
    <name type="scientific">Niastella koreensis</name>
    <dbReference type="NCBI Taxonomy" id="354356"/>
    <lineage>
        <taxon>Bacteria</taxon>
        <taxon>Pseudomonadati</taxon>
        <taxon>Bacteroidota</taxon>
        <taxon>Chitinophagia</taxon>
        <taxon>Chitinophagales</taxon>
        <taxon>Chitinophagaceae</taxon>
        <taxon>Niastella</taxon>
    </lineage>
</organism>
<feature type="transmembrane region" description="Helical" evidence="2">
    <location>
        <begin position="216"/>
        <end position="236"/>
    </location>
</feature>
<keyword evidence="2" id="KW-0472">Membrane</keyword>
<accession>A0ABX3NNQ9</accession>
<dbReference type="RefSeq" id="WP_014217733.1">
    <property type="nucleotide sequence ID" value="NZ_LWBO01000077.1"/>
</dbReference>
<keyword evidence="2" id="KW-1133">Transmembrane helix</keyword>
<keyword evidence="4" id="KW-1185">Reference proteome</keyword>
<keyword evidence="2" id="KW-0812">Transmembrane</keyword>
<feature type="transmembrane region" description="Helical" evidence="2">
    <location>
        <begin position="160"/>
        <end position="182"/>
    </location>
</feature>
<evidence type="ECO:0000313" key="4">
    <source>
        <dbReference type="Proteomes" id="UP000192277"/>
    </source>
</evidence>
<proteinExistence type="predicted"/>
<comment type="caution">
    <text evidence="3">The sequence shown here is derived from an EMBL/GenBank/DDBJ whole genome shotgun (WGS) entry which is preliminary data.</text>
</comment>
<gene>
    <name evidence="3" type="ORF">A4D02_15765</name>
</gene>
<evidence type="ECO:0000313" key="3">
    <source>
        <dbReference type="EMBL" id="OQP40371.1"/>
    </source>
</evidence>
<evidence type="ECO:0000256" key="2">
    <source>
        <dbReference type="SAM" id="Phobius"/>
    </source>
</evidence>